<dbReference type="Proteomes" id="UP000475928">
    <property type="component" value="Unassembled WGS sequence"/>
</dbReference>
<sequence>MKVGIIGAGNIAQKAYFPTYASLQDQHEFVIYSRDLAKARALQTQYGFSGAVTDLQRLYDADLVFIHAATQAHFTLAKDFLTHGVPVFMDKPISEHLSETQALLALAKEKKLLFISGFNRRFAPRVSELKTLSDKSLITVTKNRVNADLPLTYELYDLFIHPLDTLFFLLDDLADVAELSDNVQVVAKTDAAGQLQQIVVVIETPKTIGIAKLNAKSGANTETITVETPSATHTLRGLTDEEIETATSTVQVSFSDWDTTLYKRGFESMVKQTLDEVAGFEASHRKASMQNLKQENVLKSHELIDIILKKINK</sequence>
<dbReference type="SUPFAM" id="SSF51735">
    <property type="entry name" value="NAD(P)-binding Rossmann-fold domains"/>
    <property type="match status" value="1"/>
</dbReference>
<gene>
    <name evidence="2" type="primary">ysjB</name>
    <name evidence="2" type="ORF">Hs20B_11470</name>
</gene>
<accession>A0A6A0B5P3</accession>
<dbReference type="RefSeq" id="WP_172356563.1">
    <property type="nucleotide sequence ID" value="NZ_BLLH01000005.1"/>
</dbReference>
<dbReference type="EMBL" id="BLLH01000005">
    <property type="protein sequence ID" value="GFH40749.1"/>
    <property type="molecule type" value="Genomic_DNA"/>
</dbReference>
<dbReference type="Gene3D" id="3.40.50.720">
    <property type="entry name" value="NAD(P)-binding Rossmann-like Domain"/>
    <property type="match status" value="1"/>
</dbReference>
<comment type="caution">
    <text evidence="2">The sequence shown here is derived from an EMBL/GenBank/DDBJ whole genome shotgun (WGS) entry which is preliminary data.</text>
</comment>
<dbReference type="InterPro" id="IPR036291">
    <property type="entry name" value="NAD(P)-bd_dom_sf"/>
</dbReference>
<keyword evidence="3" id="KW-1185">Reference proteome</keyword>
<proteinExistence type="predicted"/>
<organism evidence="2 3">
    <name type="scientific">Pseudolactococcus insecticola</name>
    <dbReference type="NCBI Taxonomy" id="2709158"/>
    <lineage>
        <taxon>Bacteria</taxon>
        <taxon>Bacillati</taxon>
        <taxon>Bacillota</taxon>
        <taxon>Bacilli</taxon>
        <taxon>Lactobacillales</taxon>
        <taxon>Streptococcaceae</taxon>
        <taxon>Pseudolactococcus</taxon>
    </lineage>
</organism>
<evidence type="ECO:0000313" key="2">
    <source>
        <dbReference type="EMBL" id="GFH40749.1"/>
    </source>
</evidence>
<name>A0A6A0B5P3_9LACT</name>
<dbReference type="PANTHER" id="PTHR43708:SF4">
    <property type="entry name" value="OXIDOREDUCTASE YCEM-RELATED"/>
    <property type="match status" value="1"/>
</dbReference>
<evidence type="ECO:0000259" key="1">
    <source>
        <dbReference type="Pfam" id="PF01408"/>
    </source>
</evidence>
<dbReference type="AlphaFoldDB" id="A0A6A0B5P3"/>
<dbReference type="PANTHER" id="PTHR43708">
    <property type="entry name" value="CONSERVED EXPRESSED OXIDOREDUCTASE (EUROFUNG)"/>
    <property type="match status" value="1"/>
</dbReference>
<dbReference type="InterPro" id="IPR000683">
    <property type="entry name" value="Gfo/Idh/MocA-like_OxRdtase_N"/>
</dbReference>
<dbReference type="Pfam" id="PF01408">
    <property type="entry name" value="GFO_IDH_MocA"/>
    <property type="match status" value="1"/>
</dbReference>
<feature type="domain" description="Gfo/Idh/MocA-like oxidoreductase N-terminal" evidence="1">
    <location>
        <begin position="1"/>
        <end position="117"/>
    </location>
</feature>
<dbReference type="SUPFAM" id="SSF55347">
    <property type="entry name" value="Glyceraldehyde-3-phosphate dehydrogenase-like, C-terminal domain"/>
    <property type="match status" value="1"/>
</dbReference>
<dbReference type="InterPro" id="IPR051317">
    <property type="entry name" value="Gfo/Idh/MocA_oxidoreduct"/>
</dbReference>
<protein>
    <submittedName>
        <fullName evidence="2">Oxidoreductase</fullName>
    </submittedName>
</protein>
<reference evidence="2 3" key="1">
    <citation type="submission" date="2020-02" db="EMBL/GenBank/DDBJ databases">
        <title>Draft genome sequence of Lactococcus sp. Hs20B0-1.</title>
        <authorList>
            <person name="Noda S."/>
            <person name="Yuki M."/>
            <person name="Ohkuma M."/>
        </authorList>
    </citation>
    <scope>NUCLEOTIDE SEQUENCE [LARGE SCALE GENOMIC DNA]</scope>
    <source>
        <strain evidence="2 3">Hs20B0-1</strain>
    </source>
</reference>
<dbReference type="Gene3D" id="3.30.360.10">
    <property type="entry name" value="Dihydrodipicolinate Reductase, domain 2"/>
    <property type="match status" value="1"/>
</dbReference>
<evidence type="ECO:0000313" key="3">
    <source>
        <dbReference type="Proteomes" id="UP000475928"/>
    </source>
</evidence>
<dbReference type="GO" id="GO:0000166">
    <property type="term" value="F:nucleotide binding"/>
    <property type="evidence" value="ECO:0007669"/>
    <property type="project" value="InterPro"/>
</dbReference>